<evidence type="ECO:0000313" key="3">
    <source>
        <dbReference type="Proteomes" id="UP001148018"/>
    </source>
</evidence>
<dbReference type="AlphaFoldDB" id="A0A9Q0I6B9"/>
<dbReference type="Proteomes" id="UP001148018">
    <property type="component" value="Unassembled WGS sequence"/>
</dbReference>
<dbReference type="EMBL" id="JANIIK010000117">
    <property type="protein sequence ID" value="KAJ3586483.1"/>
    <property type="molecule type" value="Genomic_DNA"/>
</dbReference>
<reference evidence="2" key="1">
    <citation type="submission" date="2022-07" db="EMBL/GenBank/DDBJ databases">
        <title>Chromosome-level genome of Muraenolepis orangiensis.</title>
        <authorList>
            <person name="Kim J."/>
        </authorList>
    </citation>
    <scope>NUCLEOTIDE SEQUENCE</scope>
    <source>
        <strain evidence="2">KU_S4_2022</strain>
        <tissue evidence="2">Muscle</tissue>
    </source>
</reference>
<keyword evidence="3" id="KW-1185">Reference proteome</keyword>
<feature type="region of interest" description="Disordered" evidence="1">
    <location>
        <begin position="1"/>
        <end position="39"/>
    </location>
</feature>
<evidence type="ECO:0000313" key="2">
    <source>
        <dbReference type="EMBL" id="KAJ3586483.1"/>
    </source>
</evidence>
<name>A0A9Q0I6B9_9TELE</name>
<gene>
    <name evidence="2" type="ORF">NHX12_012881</name>
</gene>
<organism evidence="2 3">
    <name type="scientific">Muraenolepis orangiensis</name>
    <name type="common">Patagonian moray cod</name>
    <dbReference type="NCBI Taxonomy" id="630683"/>
    <lineage>
        <taxon>Eukaryota</taxon>
        <taxon>Metazoa</taxon>
        <taxon>Chordata</taxon>
        <taxon>Craniata</taxon>
        <taxon>Vertebrata</taxon>
        <taxon>Euteleostomi</taxon>
        <taxon>Actinopterygii</taxon>
        <taxon>Neopterygii</taxon>
        <taxon>Teleostei</taxon>
        <taxon>Neoteleostei</taxon>
        <taxon>Acanthomorphata</taxon>
        <taxon>Zeiogadaria</taxon>
        <taxon>Gadariae</taxon>
        <taxon>Gadiformes</taxon>
        <taxon>Muraenolepidoidei</taxon>
        <taxon>Muraenolepididae</taxon>
        <taxon>Muraenolepis</taxon>
    </lineage>
</organism>
<evidence type="ECO:0000256" key="1">
    <source>
        <dbReference type="SAM" id="MobiDB-lite"/>
    </source>
</evidence>
<sequence length="110" mass="12103">MRRAIHPACAGEKRTRREQNRSSQVPSVNTGGPDAQPIRDSALLPVSCCASEHKKEKSPLASVISSALDAPLSITFLLHTRAQGVRLCGLAPREPVLVLRWVKTLQKRRE</sequence>
<protein>
    <submittedName>
        <fullName evidence="2">Uncharacterized protein</fullName>
    </submittedName>
</protein>
<proteinExistence type="predicted"/>
<feature type="compositionally biased region" description="Polar residues" evidence="1">
    <location>
        <begin position="21"/>
        <end position="30"/>
    </location>
</feature>
<accession>A0A9Q0I6B9</accession>
<comment type="caution">
    <text evidence="2">The sequence shown here is derived from an EMBL/GenBank/DDBJ whole genome shotgun (WGS) entry which is preliminary data.</text>
</comment>
<feature type="compositionally biased region" description="Basic and acidic residues" evidence="1">
    <location>
        <begin position="11"/>
        <end position="20"/>
    </location>
</feature>